<sequence length="261" mass="29937">MVASGAVQADQFERLISKSHPKLRFSSGLWPRYLRGDVMPQGAQEQAKSSLILRLDRIYPGTAEIFYHPIWELMDFDRLLGPQRLRELYLSMAPSIWSPFVDSSSDGDLARLHADEEPFWKVHHKAEELDRLWSRVTGLDGVAVCLIEARMSYLGQTGMRFVHAMLGARTRLLSFGKDAGFQFPKQQSILVLLEAMCLRLIECLVVDRSGLAKNNDIARAIRHWQASAERRMNSHLESLPRPDRLALQMWSAQVTRQDYSW</sequence>
<proteinExistence type="predicted"/>
<gene>
    <name evidence="1" type="ORF">AZ34_14470</name>
</gene>
<reference evidence="1 2" key="1">
    <citation type="submission" date="2014-02" db="EMBL/GenBank/DDBJ databases">
        <title>Draft Genome of Hylemonella gracilis isolated from the Niagara River.</title>
        <authorList>
            <person name="Pawlowski D.R."/>
            <person name="Koudelka G.B."/>
        </authorList>
    </citation>
    <scope>NUCLEOTIDE SEQUENCE [LARGE SCALE GENOMIC DNA]</scope>
    <source>
        <strain evidence="1 2">Niagara R</strain>
    </source>
</reference>
<organism evidence="1 2">
    <name type="scientific">Hylemonella gracilis str. Niagara R</name>
    <dbReference type="NCBI Taxonomy" id="1458275"/>
    <lineage>
        <taxon>Bacteria</taxon>
        <taxon>Pseudomonadati</taxon>
        <taxon>Pseudomonadota</taxon>
        <taxon>Betaproteobacteria</taxon>
        <taxon>Burkholderiales</taxon>
        <taxon>Comamonadaceae</taxon>
        <taxon>Hylemonella</taxon>
    </lineage>
</organism>
<protein>
    <submittedName>
        <fullName evidence="1">Uncharacterized protein</fullName>
    </submittedName>
</protein>
<dbReference type="AlphaFoldDB" id="A0A016XM82"/>
<evidence type="ECO:0000313" key="1">
    <source>
        <dbReference type="EMBL" id="EYC52941.1"/>
    </source>
</evidence>
<evidence type="ECO:0000313" key="2">
    <source>
        <dbReference type="Proteomes" id="UP000023268"/>
    </source>
</evidence>
<comment type="caution">
    <text evidence="1">The sequence shown here is derived from an EMBL/GenBank/DDBJ whole genome shotgun (WGS) entry which is preliminary data.</text>
</comment>
<dbReference type="Proteomes" id="UP000023268">
    <property type="component" value="Unassembled WGS sequence"/>
</dbReference>
<accession>A0A016XM82</accession>
<dbReference type="EMBL" id="JEMG01000001">
    <property type="protein sequence ID" value="EYC52941.1"/>
    <property type="molecule type" value="Genomic_DNA"/>
</dbReference>
<name>A0A016XM82_9BURK</name>